<dbReference type="Proteomes" id="UP001519667">
    <property type="component" value="Unassembled WGS sequence"/>
</dbReference>
<evidence type="ECO:0000256" key="3">
    <source>
        <dbReference type="ARBA" id="ARBA00022729"/>
    </source>
</evidence>
<feature type="domain" description="Periplasmic binding protein" evidence="5">
    <location>
        <begin position="26"/>
        <end position="282"/>
    </location>
</feature>
<sequence>MVKGFWSCLLLCCCLAGSAIANAASVVFLNPGRSDEPFWVSYAQFMQAAAADLDMDLQILFAERDKERMLQQAREVLLGPTRPDYLMFVNEQYAGPEILRLSRGSGVKLFSVNSTLTPDQQALVGGTREQYPDWIGSMVPNDEEAGYLMARSLLAQQQHLNAGRPFELVAFSGDKQTPAAKRREKGLHRALAAYPQARLRQLVYAEWNRQRAHAQAQQLFVRYPKVEVVWSANDEMAFGAMAAATALGRKPGQDLHFSALNNSPEVLRAYLDGQVSALVSGHFTLGGWALVLLHDYDAGLDFAKHGGKDREVRLFMALDKKKAVRLLTHVELRGYKINFKSYSLLHAPKQRDYKFSLQPLLD</sequence>
<dbReference type="PANTHER" id="PTHR46847:SF2">
    <property type="entry name" value="ABC TRANSPORTER SUGAR-BINDING PROTEIN"/>
    <property type="match status" value="1"/>
</dbReference>
<dbReference type="Gene3D" id="3.40.50.2300">
    <property type="match status" value="2"/>
</dbReference>
<dbReference type="Pfam" id="PF13407">
    <property type="entry name" value="Peripla_BP_4"/>
    <property type="match status" value="1"/>
</dbReference>
<feature type="chain" id="PRO_5045364360" evidence="4">
    <location>
        <begin position="24"/>
        <end position="362"/>
    </location>
</feature>
<dbReference type="InterPro" id="IPR028082">
    <property type="entry name" value="Peripla_BP_I"/>
</dbReference>
<reference evidence="6 7" key="1">
    <citation type="submission" date="2021-04" db="EMBL/GenBank/DDBJ databases">
        <title>Pseudomonas boanensis sp. nov., a bacterium isolated from river water used for household purposes in Boane District, Mozambique.</title>
        <authorList>
            <person name="Nicklasson M."/>
            <person name="Martin-Rodriguez A.J."/>
            <person name="Thorell K."/>
            <person name="Neves L."/>
            <person name="Mussagy A."/>
            <person name="Rydberg H.A."/>
            <person name="Hernroth B."/>
            <person name="Svensson-Stadler L."/>
            <person name="Sjoling A."/>
        </authorList>
    </citation>
    <scope>NUCLEOTIDE SEQUENCE [LARGE SCALE GENOMIC DNA]</scope>
    <source>
        <strain evidence="6 7">DB1</strain>
    </source>
</reference>
<dbReference type="CDD" id="cd06324">
    <property type="entry name" value="PBP1_ABC_sugar_binding-like"/>
    <property type="match status" value="1"/>
</dbReference>
<keyword evidence="7" id="KW-1185">Reference proteome</keyword>
<dbReference type="SUPFAM" id="SSF53822">
    <property type="entry name" value="Periplasmic binding protein-like I"/>
    <property type="match status" value="1"/>
</dbReference>
<comment type="caution">
    <text evidence="6">The sequence shown here is derived from an EMBL/GenBank/DDBJ whole genome shotgun (WGS) entry which is preliminary data.</text>
</comment>
<evidence type="ECO:0000256" key="2">
    <source>
        <dbReference type="ARBA" id="ARBA00007639"/>
    </source>
</evidence>
<comment type="subcellular location">
    <subcellularLocation>
        <location evidence="1">Cell envelope</location>
    </subcellularLocation>
</comment>
<gene>
    <name evidence="6" type="ORF">J7302_10855</name>
</gene>
<evidence type="ECO:0000256" key="4">
    <source>
        <dbReference type="SAM" id="SignalP"/>
    </source>
</evidence>
<protein>
    <submittedName>
        <fullName evidence="6">ABC transporter substrate-binding protein</fullName>
    </submittedName>
</protein>
<dbReference type="PANTHER" id="PTHR46847">
    <property type="entry name" value="D-ALLOSE-BINDING PERIPLASMIC PROTEIN-RELATED"/>
    <property type="match status" value="1"/>
</dbReference>
<dbReference type="InterPro" id="IPR025997">
    <property type="entry name" value="SBP_2_dom"/>
</dbReference>
<evidence type="ECO:0000259" key="5">
    <source>
        <dbReference type="Pfam" id="PF13407"/>
    </source>
</evidence>
<proteinExistence type="inferred from homology"/>
<evidence type="ECO:0000313" key="7">
    <source>
        <dbReference type="Proteomes" id="UP001519667"/>
    </source>
</evidence>
<keyword evidence="3 4" id="KW-0732">Signal</keyword>
<evidence type="ECO:0000256" key="1">
    <source>
        <dbReference type="ARBA" id="ARBA00004196"/>
    </source>
</evidence>
<feature type="signal peptide" evidence="4">
    <location>
        <begin position="1"/>
        <end position="23"/>
    </location>
</feature>
<evidence type="ECO:0000313" key="6">
    <source>
        <dbReference type="EMBL" id="MBT8766619.1"/>
    </source>
</evidence>
<dbReference type="EMBL" id="JAGTIS010000004">
    <property type="protein sequence ID" value="MBT8766619.1"/>
    <property type="molecule type" value="Genomic_DNA"/>
</dbReference>
<comment type="similarity">
    <text evidence="2">Belongs to the bacterial solute-binding protein 2 family.</text>
</comment>
<name>A0ABS5XFZ7_9GAMM</name>
<accession>A0ABS5XFZ7</accession>
<dbReference type="RefSeq" id="WP_215373861.1">
    <property type="nucleotide sequence ID" value="NZ_JAGTIS010000004.1"/>
</dbReference>
<organism evidence="6 7">
    <name type="scientific">Metapseudomonas boanensis</name>
    <dbReference type="NCBI Taxonomy" id="2822138"/>
    <lineage>
        <taxon>Bacteria</taxon>
        <taxon>Pseudomonadati</taxon>
        <taxon>Pseudomonadota</taxon>
        <taxon>Gammaproteobacteria</taxon>
        <taxon>Pseudomonadales</taxon>
        <taxon>Pseudomonadaceae</taxon>
        <taxon>Metapseudomonas</taxon>
    </lineage>
</organism>